<keyword evidence="5 7" id="KW-0687">Ribonucleoprotein</keyword>
<evidence type="ECO:0000313" key="9">
    <source>
        <dbReference type="Proteomes" id="UP000229500"/>
    </source>
</evidence>
<gene>
    <name evidence="7" type="primary">rplR</name>
    <name evidence="8" type="ORF">COU96_01310</name>
</gene>
<keyword evidence="4 7" id="KW-0689">Ribosomal protein</keyword>
<dbReference type="GO" id="GO:0006412">
    <property type="term" value="P:translation"/>
    <property type="evidence" value="ECO:0007669"/>
    <property type="project" value="UniProtKB-UniRule"/>
</dbReference>
<dbReference type="PANTHER" id="PTHR12899">
    <property type="entry name" value="39S RIBOSOMAL PROTEIN L18, MITOCHONDRIAL"/>
    <property type="match status" value="1"/>
</dbReference>
<accession>A0A2M8L5S4</accession>
<dbReference type="SUPFAM" id="SSF53137">
    <property type="entry name" value="Translational machinery components"/>
    <property type="match status" value="1"/>
</dbReference>
<dbReference type="HAMAP" id="MF_01337_B">
    <property type="entry name" value="Ribosomal_uL18_B"/>
    <property type="match status" value="1"/>
</dbReference>
<dbReference type="FunFam" id="3.30.420.100:FF:000001">
    <property type="entry name" value="50S ribosomal protein L18"/>
    <property type="match status" value="1"/>
</dbReference>
<organism evidence="8 9">
    <name type="scientific">Candidatus Shapirobacteria bacterium CG10_big_fil_rev_8_21_14_0_10_38_14</name>
    <dbReference type="NCBI Taxonomy" id="1974483"/>
    <lineage>
        <taxon>Bacteria</taxon>
        <taxon>Candidatus Shapironibacteriota</taxon>
    </lineage>
</organism>
<evidence type="ECO:0000256" key="6">
    <source>
        <dbReference type="ARBA" id="ARBA00035197"/>
    </source>
</evidence>
<dbReference type="NCBIfam" id="TIGR00060">
    <property type="entry name" value="L18_bact"/>
    <property type="match status" value="1"/>
</dbReference>
<dbReference type="PANTHER" id="PTHR12899:SF3">
    <property type="entry name" value="LARGE RIBOSOMAL SUBUNIT PROTEIN UL18M"/>
    <property type="match status" value="1"/>
</dbReference>
<dbReference type="Gene3D" id="3.30.420.100">
    <property type="match status" value="1"/>
</dbReference>
<comment type="caution">
    <text evidence="8">The sequence shown here is derived from an EMBL/GenBank/DDBJ whole genome shotgun (WGS) entry which is preliminary data.</text>
</comment>
<dbReference type="Proteomes" id="UP000229500">
    <property type="component" value="Unassembled WGS sequence"/>
</dbReference>
<proteinExistence type="inferred from homology"/>
<dbReference type="AlphaFoldDB" id="A0A2M8L5S4"/>
<evidence type="ECO:0000256" key="3">
    <source>
        <dbReference type="ARBA" id="ARBA00022884"/>
    </source>
</evidence>
<dbReference type="InterPro" id="IPR005484">
    <property type="entry name" value="Ribosomal_uL18_bac/plant/anim"/>
</dbReference>
<protein>
    <recommendedName>
        <fullName evidence="6 7">Large ribosomal subunit protein uL18</fullName>
    </recommendedName>
</protein>
<evidence type="ECO:0000256" key="1">
    <source>
        <dbReference type="ARBA" id="ARBA00007116"/>
    </source>
</evidence>
<dbReference type="GO" id="GO:0003735">
    <property type="term" value="F:structural constituent of ribosome"/>
    <property type="evidence" value="ECO:0007669"/>
    <property type="project" value="InterPro"/>
</dbReference>
<comment type="subunit">
    <text evidence="7">Part of the 50S ribosomal subunit; part of the 5S rRNA/L5/L18/L25 subcomplex. Contacts the 5S and 23S rRNAs.</text>
</comment>
<dbReference type="GO" id="GO:1990904">
    <property type="term" value="C:ribonucleoprotein complex"/>
    <property type="evidence" value="ECO:0007669"/>
    <property type="project" value="UniProtKB-KW"/>
</dbReference>
<dbReference type="CDD" id="cd00432">
    <property type="entry name" value="Ribosomal_L18_L5e"/>
    <property type="match status" value="1"/>
</dbReference>
<keyword evidence="3 7" id="KW-0694">RNA-binding</keyword>
<dbReference type="InterPro" id="IPR057268">
    <property type="entry name" value="Ribosomal_L18"/>
</dbReference>
<dbReference type="Pfam" id="PF00861">
    <property type="entry name" value="Ribosomal_L18p"/>
    <property type="match status" value="1"/>
</dbReference>
<comment type="similarity">
    <text evidence="1 7">Belongs to the universal ribosomal protein uL18 family.</text>
</comment>
<sequence length="94" mass="10511">MMRPRLAVFRSNKAIYAQIIDDKQRKTLVAASSLELGKEIKEDKSQQALAVGELLAKKALKAGIKTVVFDRRHYQYHGRVKALADGARKGGLQF</sequence>
<dbReference type="EMBL" id="PFEL01000053">
    <property type="protein sequence ID" value="PJE69147.1"/>
    <property type="molecule type" value="Genomic_DNA"/>
</dbReference>
<name>A0A2M8L5S4_9BACT</name>
<dbReference type="GO" id="GO:0005840">
    <property type="term" value="C:ribosome"/>
    <property type="evidence" value="ECO:0007669"/>
    <property type="project" value="UniProtKB-KW"/>
</dbReference>
<dbReference type="GO" id="GO:0008097">
    <property type="term" value="F:5S rRNA binding"/>
    <property type="evidence" value="ECO:0007669"/>
    <property type="project" value="TreeGrafter"/>
</dbReference>
<evidence type="ECO:0000313" key="8">
    <source>
        <dbReference type="EMBL" id="PJE69147.1"/>
    </source>
</evidence>
<comment type="function">
    <text evidence="7">This is one of the proteins that bind and probably mediate the attachment of the 5S RNA into the large ribosomal subunit, where it forms part of the central protuberance.</text>
</comment>
<keyword evidence="2 7" id="KW-0699">rRNA-binding</keyword>
<dbReference type="GO" id="GO:0005737">
    <property type="term" value="C:cytoplasm"/>
    <property type="evidence" value="ECO:0007669"/>
    <property type="project" value="UniProtKB-ARBA"/>
</dbReference>
<evidence type="ECO:0000256" key="4">
    <source>
        <dbReference type="ARBA" id="ARBA00022980"/>
    </source>
</evidence>
<evidence type="ECO:0000256" key="2">
    <source>
        <dbReference type="ARBA" id="ARBA00022730"/>
    </source>
</evidence>
<evidence type="ECO:0000256" key="5">
    <source>
        <dbReference type="ARBA" id="ARBA00023274"/>
    </source>
</evidence>
<evidence type="ECO:0000256" key="7">
    <source>
        <dbReference type="HAMAP-Rule" id="MF_01337"/>
    </source>
</evidence>
<reference evidence="9" key="1">
    <citation type="submission" date="2017-09" db="EMBL/GenBank/DDBJ databases">
        <title>Depth-based differentiation of microbial function through sediment-hosted aquifers and enrichment of novel symbionts in the deep terrestrial subsurface.</title>
        <authorList>
            <person name="Probst A.J."/>
            <person name="Ladd B."/>
            <person name="Jarett J.K."/>
            <person name="Geller-Mcgrath D.E."/>
            <person name="Sieber C.M.K."/>
            <person name="Emerson J.B."/>
            <person name="Anantharaman K."/>
            <person name="Thomas B.C."/>
            <person name="Malmstrom R."/>
            <person name="Stieglmeier M."/>
            <person name="Klingl A."/>
            <person name="Woyke T."/>
            <person name="Ryan C.M."/>
            <person name="Banfield J.F."/>
        </authorList>
    </citation>
    <scope>NUCLEOTIDE SEQUENCE [LARGE SCALE GENOMIC DNA]</scope>
</reference>
<dbReference type="InterPro" id="IPR004389">
    <property type="entry name" value="Ribosomal_uL18_bac-type"/>
</dbReference>